<accession>A0A139MBK4</accession>
<dbReference type="EMBL" id="LQOG01000014">
    <property type="protein sequence ID" value="KXT61130.1"/>
    <property type="molecule type" value="Genomic_DNA"/>
</dbReference>
<dbReference type="PATRIC" id="fig|1303.76.peg.380"/>
<name>A0A139MBK4_STROR</name>
<dbReference type="AlphaFoldDB" id="A0A139MBK4"/>
<reference evidence="1 2" key="1">
    <citation type="submission" date="2016-01" db="EMBL/GenBank/DDBJ databases">
        <title>Highly variable Streptococcus oralis are common among viridans streptococci isolated from primates.</title>
        <authorList>
            <person name="Denapaite D."/>
            <person name="Rieger M."/>
            <person name="Koendgen S."/>
            <person name="Brueckner R."/>
            <person name="Ochigava I."/>
            <person name="Kappeler P."/>
            <person name="Maetz-Rensing K."/>
            <person name="Leendertz F."/>
            <person name="Hakenbeck R."/>
        </authorList>
    </citation>
    <scope>NUCLEOTIDE SEQUENCE [LARGE SCALE GENOMIC DNA]</scope>
    <source>
        <strain evidence="1 2">DD05</strain>
    </source>
</reference>
<evidence type="ECO:0000313" key="1">
    <source>
        <dbReference type="EMBL" id="KXT61130.1"/>
    </source>
</evidence>
<dbReference type="Proteomes" id="UP000070541">
    <property type="component" value="Unassembled WGS sequence"/>
</dbReference>
<sequence>MKDVPFENLMSHTVHDISLIKEKNNMIKATITLSSMLIKIVCQAIQISKVLVREQDFFWS</sequence>
<protein>
    <submittedName>
        <fullName evidence="1">Uncharacterized protein</fullName>
    </submittedName>
</protein>
<evidence type="ECO:0000313" key="2">
    <source>
        <dbReference type="Proteomes" id="UP000070541"/>
    </source>
</evidence>
<organism evidence="1 2">
    <name type="scientific">Streptococcus oralis</name>
    <dbReference type="NCBI Taxonomy" id="1303"/>
    <lineage>
        <taxon>Bacteria</taxon>
        <taxon>Bacillati</taxon>
        <taxon>Bacillota</taxon>
        <taxon>Bacilli</taxon>
        <taxon>Lactobacillales</taxon>
        <taxon>Streptococcaceae</taxon>
        <taxon>Streptococcus</taxon>
    </lineage>
</organism>
<gene>
    <name evidence="1" type="ORF">SORDD05_00363</name>
</gene>
<comment type="caution">
    <text evidence="1">The sequence shown here is derived from an EMBL/GenBank/DDBJ whole genome shotgun (WGS) entry which is preliminary data.</text>
</comment>
<proteinExistence type="predicted"/>